<dbReference type="SUPFAM" id="SSF53335">
    <property type="entry name" value="S-adenosyl-L-methionine-dependent methyltransferases"/>
    <property type="match status" value="1"/>
</dbReference>
<proteinExistence type="predicted"/>
<comment type="caution">
    <text evidence="2">The sequence shown here is derived from an EMBL/GenBank/DDBJ whole genome shotgun (WGS) entry which is preliminary data.</text>
</comment>
<dbReference type="InterPro" id="IPR052514">
    <property type="entry name" value="SAM-dependent_MTase"/>
</dbReference>
<keyword evidence="2" id="KW-0808">Transferase</keyword>
<dbReference type="InterPro" id="IPR029063">
    <property type="entry name" value="SAM-dependent_MTases_sf"/>
</dbReference>
<dbReference type="GO" id="GO:0008168">
    <property type="term" value="F:methyltransferase activity"/>
    <property type="evidence" value="ECO:0007669"/>
    <property type="project" value="UniProtKB-KW"/>
</dbReference>
<dbReference type="InterPro" id="IPR006342">
    <property type="entry name" value="FkbM_mtfrase"/>
</dbReference>
<reference evidence="2 3" key="1">
    <citation type="submission" date="2020-08" db="EMBL/GenBank/DDBJ databases">
        <title>Genomic Encyclopedia of Type Strains, Phase IV (KMG-V): Genome sequencing to study the core and pangenomes of soil and plant-associated prokaryotes.</title>
        <authorList>
            <person name="Whitman W."/>
        </authorList>
    </citation>
    <scope>NUCLEOTIDE SEQUENCE [LARGE SCALE GENOMIC DNA]</scope>
    <source>
        <strain evidence="2 3">JPY158</strain>
    </source>
</reference>
<dbReference type="EMBL" id="JACHDD010000017">
    <property type="protein sequence ID" value="MBB5429013.1"/>
    <property type="molecule type" value="Genomic_DNA"/>
</dbReference>
<dbReference type="OrthoDB" id="663022at2"/>
<dbReference type="PANTHER" id="PTHR34203">
    <property type="entry name" value="METHYLTRANSFERASE, FKBM FAMILY PROTEIN"/>
    <property type="match status" value="1"/>
</dbReference>
<dbReference type="GO" id="GO:0032259">
    <property type="term" value="P:methylation"/>
    <property type="evidence" value="ECO:0007669"/>
    <property type="project" value="UniProtKB-KW"/>
</dbReference>
<dbReference type="Proteomes" id="UP000592780">
    <property type="component" value="Unassembled WGS sequence"/>
</dbReference>
<keyword evidence="2" id="KW-0489">Methyltransferase</keyword>
<dbReference type="AlphaFoldDB" id="A0A7W8QEK7"/>
<keyword evidence="3" id="KW-1185">Reference proteome</keyword>
<organism evidence="2 3">
    <name type="scientific">Paraburkholderia atlantica</name>
    <dbReference type="NCBI Taxonomy" id="2654982"/>
    <lineage>
        <taxon>Bacteria</taxon>
        <taxon>Pseudomonadati</taxon>
        <taxon>Pseudomonadota</taxon>
        <taxon>Betaproteobacteria</taxon>
        <taxon>Burkholderiales</taxon>
        <taxon>Burkholderiaceae</taxon>
        <taxon>Paraburkholderia</taxon>
    </lineage>
</organism>
<dbReference type="NCBIfam" id="TIGR01444">
    <property type="entry name" value="fkbM_fam"/>
    <property type="match status" value="1"/>
</dbReference>
<feature type="domain" description="Methyltransferase FkbM" evidence="1">
    <location>
        <begin position="103"/>
        <end position="256"/>
    </location>
</feature>
<evidence type="ECO:0000259" key="1">
    <source>
        <dbReference type="Pfam" id="PF05050"/>
    </source>
</evidence>
<accession>A0A7W8QEK7</accession>
<protein>
    <submittedName>
        <fullName evidence="2">FkbM family methyltransferase</fullName>
    </submittedName>
</protein>
<sequence>MTARQLFRKPERPCRLLGGPHGGTAGHRSSSRLYAAMAFSIMTFKYFNAADRFELLYVSRLRRQIPAGCSATISSELQENTMDRISGHTFFRRFLHRDSTVIDLGANSGTFSRLMSEKYECVCYAVEPNPDCFARLGGMARVKPFNLAIADRAGTMSFFVAANSEASSFIRTSENDREIQVAAVRLDVFTQQQGIARIDLLKVDIEGAEVPLLDSLSDAFLRNIGQIAIEFHDFCGLVEKRDVARLEQRLESQGFRSINFSKESHGHEDHLFVNRARCPLGYVEYATTKYVTRYLLGVGRIIDRWRRGGSKQQ</sequence>
<dbReference type="PANTHER" id="PTHR34203:SF15">
    <property type="entry name" value="SLL1173 PROTEIN"/>
    <property type="match status" value="1"/>
</dbReference>
<evidence type="ECO:0000313" key="3">
    <source>
        <dbReference type="Proteomes" id="UP000592780"/>
    </source>
</evidence>
<dbReference type="Gene3D" id="3.40.50.150">
    <property type="entry name" value="Vaccinia Virus protein VP39"/>
    <property type="match status" value="1"/>
</dbReference>
<dbReference type="Pfam" id="PF05050">
    <property type="entry name" value="Methyltransf_21"/>
    <property type="match status" value="1"/>
</dbReference>
<dbReference type="RefSeq" id="WP_157646288.1">
    <property type="nucleotide sequence ID" value="NZ_JACHDD010000017.1"/>
</dbReference>
<name>A0A7W8QEK7_PARAM</name>
<evidence type="ECO:0000313" key="2">
    <source>
        <dbReference type="EMBL" id="MBB5429013.1"/>
    </source>
</evidence>
<gene>
    <name evidence="2" type="ORF">HDG40_007208</name>
</gene>